<evidence type="ECO:0000313" key="2">
    <source>
        <dbReference type="EMBL" id="CAB4937039.1"/>
    </source>
</evidence>
<keyword evidence="1" id="KW-0812">Transmembrane</keyword>
<reference evidence="2" key="1">
    <citation type="submission" date="2020-05" db="EMBL/GenBank/DDBJ databases">
        <authorList>
            <person name="Chiriac C."/>
            <person name="Salcher M."/>
            <person name="Ghai R."/>
            <person name="Kavagutti S V."/>
        </authorList>
    </citation>
    <scope>NUCLEOTIDE SEQUENCE</scope>
</reference>
<sequence length="93" mass="10534">MTPGRAVASVLQIYVLVLIARIVLDYVFMFARQWRPRGFVLVIVEGVFSLTDPPIRLLRRVIPPLRLGGVSLDLAFLVLFILVQILISIVSRF</sequence>
<proteinExistence type="predicted"/>
<dbReference type="AlphaFoldDB" id="A0A6J7J1P5"/>
<keyword evidence="1" id="KW-1133">Transmembrane helix</keyword>
<gene>
    <name evidence="2" type="ORF">UFOPK3752_00799</name>
</gene>
<organism evidence="2">
    <name type="scientific">freshwater metagenome</name>
    <dbReference type="NCBI Taxonomy" id="449393"/>
    <lineage>
        <taxon>unclassified sequences</taxon>
        <taxon>metagenomes</taxon>
        <taxon>ecological metagenomes</taxon>
    </lineage>
</organism>
<keyword evidence="1" id="KW-0472">Membrane</keyword>
<protein>
    <submittedName>
        <fullName evidence="2">Unannotated protein</fullName>
    </submittedName>
</protein>
<accession>A0A6J7J1P5</accession>
<feature type="transmembrane region" description="Helical" evidence="1">
    <location>
        <begin position="70"/>
        <end position="90"/>
    </location>
</feature>
<dbReference type="GO" id="GO:0016020">
    <property type="term" value="C:membrane"/>
    <property type="evidence" value="ECO:0007669"/>
    <property type="project" value="InterPro"/>
</dbReference>
<feature type="transmembrane region" description="Helical" evidence="1">
    <location>
        <begin position="6"/>
        <end position="27"/>
    </location>
</feature>
<dbReference type="Pfam" id="PF02325">
    <property type="entry name" value="CCB3_YggT"/>
    <property type="match status" value="1"/>
</dbReference>
<dbReference type="EMBL" id="CAFBND010000023">
    <property type="protein sequence ID" value="CAB4937039.1"/>
    <property type="molecule type" value="Genomic_DNA"/>
</dbReference>
<dbReference type="InterPro" id="IPR003425">
    <property type="entry name" value="CCB3/YggT"/>
</dbReference>
<name>A0A6J7J1P5_9ZZZZ</name>
<evidence type="ECO:0000256" key="1">
    <source>
        <dbReference type="SAM" id="Phobius"/>
    </source>
</evidence>